<accession>A0A067TG88</accession>
<reference evidence="3" key="1">
    <citation type="journal article" date="2014" name="Proc. Natl. Acad. Sci. U.S.A.">
        <title>Extensive sampling of basidiomycete genomes demonstrates inadequacy of the white-rot/brown-rot paradigm for wood decay fungi.</title>
        <authorList>
            <person name="Riley R."/>
            <person name="Salamov A.A."/>
            <person name="Brown D.W."/>
            <person name="Nagy L.G."/>
            <person name="Floudas D."/>
            <person name="Held B.W."/>
            <person name="Levasseur A."/>
            <person name="Lombard V."/>
            <person name="Morin E."/>
            <person name="Otillar R."/>
            <person name="Lindquist E.A."/>
            <person name="Sun H."/>
            <person name="LaButti K.M."/>
            <person name="Schmutz J."/>
            <person name="Jabbour D."/>
            <person name="Luo H."/>
            <person name="Baker S.E."/>
            <person name="Pisabarro A.G."/>
            <person name="Walton J.D."/>
            <person name="Blanchette R.A."/>
            <person name="Henrissat B."/>
            <person name="Martin F."/>
            <person name="Cullen D."/>
            <person name="Hibbett D.S."/>
            <person name="Grigoriev I.V."/>
        </authorList>
    </citation>
    <scope>NUCLEOTIDE SEQUENCE [LARGE SCALE GENOMIC DNA]</scope>
    <source>
        <strain evidence="3">CBS 339.88</strain>
    </source>
</reference>
<sequence>MPNKHGVNQYGTKDYPADAALLAAFVGYARENSGAGLSAADQIARLQLDFGLSVARNKLFALRRKVGAPSVRKNKNDLSEPQRIQAVLDLKEDDLQGKWGVTAVKQRLANNGVWLTRNNLRTILHDEFDHEFEGRFVGKQRSKSHRIALFALGPWHQEHSDGHEKLSEQGLNIGSGIHLPIYANKDQFASWVHALILMPNVRDQIAIAHYYLDLVEGRDYKISLQITTDLGNEVNEMHKIHEALRAEAAPEFTVDEWPASKKLPSTKNTPIESFWRWQRNGEGHSVKEAILLGSQAGIFSPQDELHKNTFYWIWVPLVQSRLDDFRDYWNHHKLTGNKKKANPYGSSPKNMLLNPQSVRPTARDCSIRVNPETVHRMRESYGGQQAREKAYRFYSLEFEAEANGVYADLGLPRITLETAWDIFRAIVDRLSNLPHYST</sequence>
<keyword evidence="3" id="KW-1185">Reference proteome</keyword>
<dbReference type="HOGENOM" id="CLU_039761_0_0_1"/>
<dbReference type="STRING" id="685588.A0A067TG88"/>
<name>A0A067TG88_GALM3</name>
<gene>
    <name evidence="2" type="ORF">GALMADRAFT_94442</name>
</gene>
<protein>
    <recommendedName>
        <fullName evidence="1">Integrase core domain-containing protein</fullName>
    </recommendedName>
</protein>
<dbReference type="PANTHER" id="PTHR46177:SF1">
    <property type="entry name" value="INTEGRASE CATALYTIC DOMAIN-CONTAINING PROTEIN"/>
    <property type="match status" value="1"/>
</dbReference>
<evidence type="ECO:0000313" key="2">
    <source>
        <dbReference type="EMBL" id="KDR77948.1"/>
    </source>
</evidence>
<dbReference type="AlphaFoldDB" id="A0A067TG88"/>
<feature type="domain" description="Integrase core" evidence="1">
    <location>
        <begin position="265"/>
        <end position="341"/>
    </location>
</feature>
<dbReference type="EMBL" id="KL142375">
    <property type="protein sequence ID" value="KDR77948.1"/>
    <property type="molecule type" value="Genomic_DNA"/>
</dbReference>
<organism evidence="2 3">
    <name type="scientific">Galerina marginata (strain CBS 339.88)</name>
    <dbReference type="NCBI Taxonomy" id="685588"/>
    <lineage>
        <taxon>Eukaryota</taxon>
        <taxon>Fungi</taxon>
        <taxon>Dikarya</taxon>
        <taxon>Basidiomycota</taxon>
        <taxon>Agaricomycotina</taxon>
        <taxon>Agaricomycetes</taxon>
        <taxon>Agaricomycetidae</taxon>
        <taxon>Agaricales</taxon>
        <taxon>Agaricineae</taxon>
        <taxon>Strophariaceae</taxon>
        <taxon>Galerina</taxon>
    </lineage>
</organism>
<dbReference type="InterPro" id="IPR058913">
    <property type="entry name" value="Integrase_dom_put"/>
</dbReference>
<evidence type="ECO:0000259" key="1">
    <source>
        <dbReference type="Pfam" id="PF24764"/>
    </source>
</evidence>
<dbReference type="PANTHER" id="PTHR46177">
    <property type="entry name" value="INTEGRASE CATALYTIC DOMAIN-CONTAINING PROTEIN"/>
    <property type="match status" value="1"/>
</dbReference>
<dbReference type="OrthoDB" id="6017046at2759"/>
<dbReference type="Pfam" id="PF24764">
    <property type="entry name" value="rva_4"/>
    <property type="match status" value="1"/>
</dbReference>
<evidence type="ECO:0000313" key="3">
    <source>
        <dbReference type="Proteomes" id="UP000027222"/>
    </source>
</evidence>
<proteinExistence type="predicted"/>
<dbReference type="Proteomes" id="UP000027222">
    <property type="component" value="Unassembled WGS sequence"/>
</dbReference>